<dbReference type="InterPro" id="IPR022385">
    <property type="entry name" value="Rhs_assc_core"/>
</dbReference>
<dbReference type="PANTHER" id="PTHR32305">
    <property type="match status" value="1"/>
</dbReference>
<gene>
    <name evidence="1" type="ORF">B0X70_16110</name>
</gene>
<protein>
    <recommendedName>
        <fullName evidence="3">RHS repeat-associated core domain-containing protein</fullName>
    </recommendedName>
</protein>
<dbReference type="InterPro" id="IPR050708">
    <property type="entry name" value="T6SS_VgrG/RHS"/>
</dbReference>
<accession>A0ABX8LYV0</accession>
<evidence type="ECO:0008006" key="3">
    <source>
        <dbReference type="Google" id="ProtNLM"/>
    </source>
</evidence>
<dbReference type="InterPro" id="IPR032871">
    <property type="entry name" value="AHH_dom_containing"/>
</dbReference>
<proteinExistence type="predicted"/>
<dbReference type="PRINTS" id="PR00394">
    <property type="entry name" value="RHSPROTEIN"/>
</dbReference>
<evidence type="ECO:0000313" key="1">
    <source>
        <dbReference type="EMBL" id="QXF34504.1"/>
    </source>
</evidence>
<keyword evidence="2" id="KW-1185">Reference proteome</keyword>
<dbReference type="PANTHER" id="PTHR32305:SF15">
    <property type="entry name" value="PROTEIN RHSA-RELATED"/>
    <property type="match status" value="1"/>
</dbReference>
<organism evidence="1 2">
    <name type="scientific">Photorhabdus akhurstii</name>
    <dbReference type="NCBI Taxonomy" id="171438"/>
    <lineage>
        <taxon>Bacteria</taxon>
        <taxon>Pseudomonadati</taxon>
        <taxon>Pseudomonadota</taxon>
        <taxon>Gammaproteobacteria</taxon>
        <taxon>Enterobacterales</taxon>
        <taxon>Morganellaceae</taxon>
        <taxon>Photorhabdus</taxon>
    </lineage>
</organism>
<dbReference type="Gene3D" id="2.180.10.10">
    <property type="entry name" value="RHS repeat-associated core"/>
    <property type="match status" value="1"/>
</dbReference>
<name>A0ABX8LYV0_9GAMM</name>
<reference evidence="1 2" key="1">
    <citation type="submission" date="2017-03" db="EMBL/GenBank/DDBJ databases">
        <title>Genome comparison of Photorhabdus luminescens strain 0813-124 phase variants.</title>
        <authorList>
            <person name="Chien C.-C."/>
            <person name="Chen W.-J."/>
            <person name="Shih M.-C."/>
            <person name="Hsieh F.-C."/>
        </authorList>
    </citation>
    <scope>NUCLEOTIDE SEQUENCE [LARGE SCALE GENOMIC DNA]</scope>
    <source>
        <strain evidence="1 2">0813-124 phase II</strain>
    </source>
</reference>
<dbReference type="RefSeq" id="WP_269468746.1">
    <property type="nucleotide sequence ID" value="NZ_CP020335.1"/>
</dbReference>
<dbReference type="NCBIfam" id="TIGR03696">
    <property type="entry name" value="Rhs_assc_core"/>
    <property type="match status" value="1"/>
</dbReference>
<dbReference type="Pfam" id="PF14412">
    <property type="entry name" value="AHH"/>
    <property type="match status" value="1"/>
</dbReference>
<sequence>MHWLYEPGALTLSARYQQGQLYYVVSDHQGTVREILTEEGELIWAGRLLTWGEPEFWRVLTLNDPRNLTCNLLFCGQYADSESGLCYNRFRYYDNETGQYLSTDPLNLSGGFNPYGYVHDPVNWIDPFGLAGCSTKLGKNMMEDMGLPRSTKWSGYQAHHVIPKQYANHPALKKIKYDIDNSTNGIFLREVDDGVSAMARHQGNHNGYSRAIKNALDKIDLNQSVNEISKQVADIQNLAKKGMMNGTPIRAKDISKGKTKIGNQRALEMWNKILGV</sequence>
<dbReference type="EMBL" id="CP020335">
    <property type="protein sequence ID" value="QXF34504.1"/>
    <property type="molecule type" value="Genomic_DNA"/>
</dbReference>
<evidence type="ECO:0000313" key="2">
    <source>
        <dbReference type="Proteomes" id="UP000693715"/>
    </source>
</evidence>
<dbReference type="Proteomes" id="UP000693715">
    <property type="component" value="Chromosome"/>
</dbReference>